<gene>
    <name evidence="1" type="ORF">O6H91_14G009800</name>
</gene>
<organism evidence="1 2">
    <name type="scientific">Diphasiastrum complanatum</name>
    <name type="common">Issler's clubmoss</name>
    <name type="synonym">Lycopodium complanatum</name>
    <dbReference type="NCBI Taxonomy" id="34168"/>
    <lineage>
        <taxon>Eukaryota</taxon>
        <taxon>Viridiplantae</taxon>
        <taxon>Streptophyta</taxon>
        <taxon>Embryophyta</taxon>
        <taxon>Tracheophyta</taxon>
        <taxon>Lycopodiopsida</taxon>
        <taxon>Lycopodiales</taxon>
        <taxon>Lycopodiaceae</taxon>
        <taxon>Lycopodioideae</taxon>
        <taxon>Diphasiastrum</taxon>
    </lineage>
</organism>
<dbReference type="Proteomes" id="UP001162992">
    <property type="component" value="Chromosome 14"/>
</dbReference>
<proteinExistence type="predicted"/>
<protein>
    <submittedName>
        <fullName evidence="1">Uncharacterized protein</fullName>
    </submittedName>
</protein>
<evidence type="ECO:0000313" key="2">
    <source>
        <dbReference type="Proteomes" id="UP001162992"/>
    </source>
</evidence>
<dbReference type="EMBL" id="CM055105">
    <property type="protein sequence ID" value="KAJ7530607.1"/>
    <property type="molecule type" value="Genomic_DNA"/>
</dbReference>
<keyword evidence="2" id="KW-1185">Reference proteome</keyword>
<comment type="caution">
    <text evidence="1">The sequence shown here is derived from an EMBL/GenBank/DDBJ whole genome shotgun (WGS) entry which is preliminary data.</text>
</comment>
<name>A0ACC2BLH1_DIPCM</name>
<sequence>MQINTRNYAAEAAAATLPREPCNGHPFSSFVAHGQKGSSSGGGKHPPTLNKFSSHEDEESDYNKRAFDDPLGVSSLQPIISTDGEIHRMSRSSRFPVQGTVDEQANAANSRWSAYKSSVMQRFTSSGTIIVSVNFDIVSKEPKGKGKSVIAAHLEELEDPDKGAREELKIISQQDYVTRLRELNGEITQAWLNNERVAALRLTVKVAKLLLDTSVPQFYPTLFVLVTDVMDTVGNLVWERIKKKAETDESSNCIGSLPVNFTADDVRQEAKDTCNNWFHKIGSIRELLPRIYLEIAILRCVHFLEKSPLPTFQRLMMMARGLGDPLASAYVRLYLARRGLAMIPLESDYLVSGLKDYLVLFRRVLSGDFDKSIFIAGIQRQLHFSLVEPVIEWIMQCIFMQADQEAIVSLVETFNQWNHQGFHDKLGIESECYLVSSVLHYLLKELPSTFVGNNALKLSKMVKSCKDSSMSQHLNYILLGTKLCQCNSPRELRLLVLNDIWKVVTEFSSLLEYLAVADVFIEYALQCCSDNELKVMLHDIIVHVRKSNVNDEALSFLESIIFKLVTYYVDLAQVLTLDHFVEILDVFYGDIQKRVYKHVLSMVSRSYDTIKDPVTRNFSFEVSRVLHDSLDSLSSDDDRRQITRMISRFVQLVDFGRDVEQHLTFLVDCRSKFANMDPVREVVVHASNRLAATTFQGSKSFHNRGTIDFVKACITFNEITIPSINNAFVRLHLYVETAEVALLNALFSHTEGLLKIAITSLQDIQVENDVKSGESEDVISFLRKLLAFLIVVPGNSGFGALYLLRGISNLIENEQWLANGWHKVRAFCGILSTTTALAQEQLPYHVANDHVSSNDELFFGDTAYQEDIASTANFIAEKILHALDEIDDSEQKGHQLLEVSSTFLQAFSGHYMDCSREHVSVVLFFRKEVVLFGNVLTAESSRTCFFREVGTDKSVVLISKVFKIDCRLPYPHGDFDRLGDVYNYISIDIIAKKIL</sequence>
<reference evidence="2" key="1">
    <citation type="journal article" date="2024" name="Proc. Natl. Acad. Sci. U.S.A.">
        <title>Extraordinary preservation of gene collinearity over three hundred million years revealed in homosporous lycophytes.</title>
        <authorList>
            <person name="Li C."/>
            <person name="Wickell D."/>
            <person name="Kuo L.Y."/>
            <person name="Chen X."/>
            <person name="Nie B."/>
            <person name="Liao X."/>
            <person name="Peng D."/>
            <person name="Ji J."/>
            <person name="Jenkins J."/>
            <person name="Williams M."/>
            <person name="Shu S."/>
            <person name="Plott C."/>
            <person name="Barry K."/>
            <person name="Rajasekar S."/>
            <person name="Grimwood J."/>
            <person name="Han X."/>
            <person name="Sun S."/>
            <person name="Hou Z."/>
            <person name="He W."/>
            <person name="Dai G."/>
            <person name="Sun C."/>
            <person name="Schmutz J."/>
            <person name="Leebens-Mack J.H."/>
            <person name="Li F.W."/>
            <person name="Wang L."/>
        </authorList>
    </citation>
    <scope>NUCLEOTIDE SEQUENCE [LARGE SCALE GENOMIC DNA]</scope>
    <source>
        <strain evidence="2">cv. PW_Plant_1</strain>
    </source>
</reference>
<accession>A0ACC2BLH1</accession>
<evidence type="ECO:0000313" key="1">
    <source>
        <dbReference type="EMBL" id="KAJ7530607.1"/>
    </source>
</evidence>